<evidence type="ECO:0000313" key="3">
    <source>
        <dbReference type="Proteomes" id="UP000261600"/>
    </source>
</evidence>
<sequence>MIVLRPIIYYYVEAPLAAVIYVCLVQYLQVLVFFFYIFSGILSALGNLLSQILEARKNARNGGPVTEIDTAGAARYAIYG</sequence>
<feature type="transmembrane region" description="Helical" evidence="1">
    <location>
        <begin position="7"/>
        <end position="27"/>
    </location>
</feature>
<feature type="transmembrane region" description="Helical" evidence="1">
    <location>
        <begin position="33"/>
        <end position="50"/>
    </location>
</feature>
<organism evidence="2 3">
    <name type="scientific">Monopterus albus</name>
    <name type="common">Swamp eel</name>
    <dbReference type="NCBI Taxonomy" id="43700"/>
    <lineage>
        <taxon>Eukaryota</taxon>
        <taxon>Metazoa</taxon>
        <taxon>Chordata</taxon>
        <taxon>Craniata</taxon>
        <taxon>Vertebrata</taxon>
        <taxon>Euteleostomi</taxon>
        <taxon>Actinopterygii</taxon>
        <taxon>Neopterygii</taxon>
        <taxon>Teleostei</taxon>
        <taxon>Neoteleostei</taxon>
        <taxon>Acanthomorphata</taxon>
        <taxon>Anabantaria</taxon>
        <taxon>Synbranchiformes</taxon>
        <taxon>Synbranchidae</taxon>
        <taxon>Monopterus</taxon>
    </lineage>
</organism>
<reference evidence="2" key="1">
    <citation type="submission" date="2025-08" db="UniProtKB">
        <authorList>
            <consortium name="Ensembl"/>
        </authorList>
    </citation>
    <scope>IDENTIFICATION</scope>
</reference>
<keyword evidence="1" id="KW-1133">Transmembrane helix</keyword>
<accession>A0A3Q3KKM4</accession>
<keyword evidence="1" id="KW-0472">Membrane</keyword>
<name>A0A3Q3KKM4_MONAL</name>
<protein>
    <submittedName>
        <fullName evidence="2">Uncharacterized protein</fullName>
    </submittedName>
</protein>
<keyword evidence="3" id="KW-1185">Reference proteome</keyword>
<dbReference type="STRING" id="43700.ENSMALP00000030068"/>
<keyword evidence="1" id="KW-0812">Transmembrane</keyword>
<evidence type="ECO:0000313" key="2">
    <source>
        <dbReference type="Ensembl" id="ENSMALP00000030068.1"/>
    </source>
</evidence>
<dbReference type="Ensembl" id="ENSMALT00000030601.1">
    <property type="protein sequence ID" value="ENSMALP00000030068.1"/>
    <property type="gene ID" value="ENSMALG00000020802.1"/>
</dbReference>
<evidence type="ECO:0000256" key="1">
    <source>
        <dbReference type="SAM" id="Phobius"/>
    </source>
</evidence>
<dbReference type="AlphaFoldDB" id="A0A3Q3KKM4"/>
<proteinExistence type="predicted"/>
<reference evidence="2" key="2">
    <citation type="submission" date="2025-09" db="UniProtKB">
        <authorList>
            <consortium name="Ensembl"/>
        </authorList>
    </citation>
    <scope>IDENTIFICATION</scope>
</reference>
<dbReference type="Proteomes" id="UP000261600">
    <property type="component" value="Unplaced"/>
</dbReference>